<evidence type="ECO:0000313" key="2">
    <source>
        <dbReference type="Proteomes" id="UP000006322"/>
    </source>
</evidence>
<reference evidence="2" key="1">
    <citation type="journal article" date="2014" name="Environ. Microbiol.">
        <title>Comparative genomics of the marine bacterial genus Glaciecola reveals the high degree of genomic diversity and genomic characteristic for cold adaptation.</title>
        <authorList>
            <person name="Qin Q.L."/>
            <person name="Xie B.B."/>
            <person name="Yu Y."/>
            <person name="Shu Y.L."/>
            <person name="Rong J.C."/>
            <person name="Zhang Y.J."/>
            <person name="Zhao D.L."/>
            <person name="Chen X.L."/>
            <person name="Zhang X.Y."/>
            <person name="Chen B."/>
            <person name="Zhou B.C."/>
            <person name="Zhang Y.Z."/>
        </authorList>
    </citation>
    <scope>NUCLEOTIDE SEQUENCE [LARGE SCALE GENOMIC DNA]</scope>
    <source>
        <strain evidence="2">LMG 21857</strain>
    </source>
</reference>
<accession>K7ADX0</accession>
<dbReference type="STRING" id="1129793.GPLA_2632"/>
<dbReference type="AlphaFoldDB" id="K7ADX0"/>
<dbReference type="EMBL" id="BAER01000064">
    <property type="protein sequence ID" value="GAC33530.1"/>
    <property type="molecule type" value="Genomic_DNA"/>
</dbReference>
<protein>
    <submittedName>
        <fullName evidence="1">Uncharacterized protein</fullName>
    </submittedName>
</protein>
<gene>
    <name evidence="1" type="ORF">GPLA_2632</name>
</gene>
<proteinExistence type="predicted"/>
<name>K7ADX0_9ALTE</name>
<comment type="caution">
    <text evidence="1">The sequence shown here is derived from an EMBL/GenBank/DDBJ whole genome shotgun (WGS) entry which is preliminary data.</text>
</comment>
<sequence>MKVNAQTKAKSIVINLCQYCRLHRALTAFYVAKNKICAYKYSQV</sequence>
<organism evidence="1 2">
    <name type="scientific">Paraglaciecola polaris LMG 21857</name>
    <dbReference type="NCBI Taxonomy" id="1129793"/>
    <lineage>
        <taxon>Bacteria</taxon>
        <taxon>Pseudomonadati</taxon>
        <taxon>Pseudomonadota</taxon>
        <taxon>Gammaproteobacteria</taxon>
        <taxon>Alteromonadales</taxon>
        <taxon>Alteromonadaceae</taxon>
        <taxon>Paraglaciecola</taxon>
    </lineage>
</organism>
<keyword evidence="2" id="KW-1185">Reference proteome</keyword>
<dbReference type="Proteomes" id="UP000006322">
    <property type="component" value="Unassembled WGS sequence"/>
</dbReference>
<evidence type="ECO:0000313" key="1">
    <source>
        <dbReference type="EMBL" id="GAC33530.1"/>
    </source>
</evidence>